<dbReference type="PANTHER" id="PTHR21343">
    <property type="entry name" value="DETHIOBIOTIN SYNTHETASE"/>
    <property type="match status" value="1"/>
</dbReference>
<dbReference type="SUPFAM" id="SSF52317">
    <property type="entry name" value="Class I glutamine amidotransferase-like"/>
    <property type="match status" value="1"/>
</dbReference>
<evidence type="ECO:0000256" key="2">
    <source>
        <dbReference type="ARBA" id="ARBA00006205"/>
    </source>
</evidence>
<feature type="domain" description="CobB/CobQ-like glutamine amidotransferase" evidence="5">
    <location>
        <begin position="2"/>
        <end position="109"/>
    </location>
</feature>
<dbReference type="GO" id="GO:0003824">
    <property type="term" value="F:catalytic activity"/>
    <property type="evidence" value="ECO:0007669"/>
    <property type="project" value="InterPro"/>
</dbReference>
<name>A0A0D1D8Q7_9RHOB</name>
<gene>
    <name evidence="6" type="primary">cobQ</name>
    <name evidence="6" type="ORF">jaqu_20430</name>
</gene>
<protein>
    <submittedName>
        <fullName evidence="6">CobQ protein</fullName>
    </submittedName>
</protein>
<comment type="similarity">
    <text evidence="2">Belongs to the CobB/CobQ family. CobQ subfamily.</text>
</comment>
<evidence type="ECO:0000256" key="4">
    <source>
        <dbReference type="ARBA" id="ARBA00022962"/>
    </source>
</evidence>
<comment type="caution">
    <text evidence="6">The sequence shown here is derived from an EMBL/GenBank/DDBJ whole genome shotgun (WGS) entry which is preliminary data.</text>
</comment>
<evidence type="ECO:0000313" key="6">
    <source>
        <dbReference type="EMBL" id="KIT16288.1"/>
    </source>
</evidence>
<dbReference type="InterPro" id="IPR011698">
    <property type="entry name" value="GATase_3"/>
</dbReference>
<dbReference type="InterPro" id="IPR029062">
    <property type="entry name" value="Class_I_gatase-like"/>
</dbReference>
<evidence type="ECO:0000256" key="3">
    <source>
        <dbReference type="ARBA" id="ARBA00022573"/>
    </source>
</evidence>
<dbReference type="Pfam" id="PF07685">
    <property type="entry name" value="GATase_3"/>
    <property type="match status" value="1"/>
</dbReference>
<keyword evidence="4" id="KW-0315">Glutamine amidotransferase</keyword>
<evidence type="ECO:0000313" key="7">
    <source>
        <dbReference type="Proteomes" id="UP000032232"/>
    </source>
</evidence>
<dbReference type="PROSITE" id="PS51274">
    <property type="entry name" value="GATASE_COBBQ"/>
    <property type="match status" value="1"/>
</dbReference>
<dbReference type="GO" id="GO:0009236">
    <property type="term" value="P:cobalamin biosynthetic process"/>
    <property type="evidence" value="ECO:0007669"/>
    <property type="project" value="UniProtKB-KW"/>
</dbReference>
<dbReference type="STRING" id="935700.jaqu_20430"/>
<reference evidence="6 7" key="1">
    <citation type="submission" date="2015-02" db="EMBL/GenBank/DDBJ databases">
        <title>Genome Sequence of Jannaschia aquimarina DSM28248, a member of the Roseobacter clade.</title>
        <authorList>
            <person name="Voget S."/>
            <person name="Daniel R."/>
        </authorList>
    </citation>
    <scope>NUCLEOTIDE SEQUENCE [LARGE SCALE GENOMIC DNA]</scope>
    <source>
        <strain evidence="6 7">GSW-M26</strain>
    </source>
</reference>
<keyword evidence="3" id="KW-0169">Cobalamin biosynthesis</keyword>
<organism evidence="6 7">
    <name type="scientific">Jannaschia aquimarina</name>
    <dbReference type="NCBI Taxonomy" id="935700"/>
    <lineage>
        <taxon>Bacteria</taxon>
        <taxon>Pseudomonadati</taxon>
        <taxon>Pseudomonadota</taxon>
        <taxon>Alphaproteobacteria</taxon>
        <taxon>Rhodobacterales</taxon>
        <taxon>Roseobacteraceae</taxon>
        <taxon>Jannaschia</taxon>
    </lineage>
</organism>
<sequence>MLEICGGYQMFGRIMADPDGIERPPGEVPGLGLPDITTVMAPEKRLARVAALNPPSGTDPDGYEIHLGRTIGPDTVRGWLRIDGRDVGAASPDGRIRGCYLHGLSASDAFRRADLSDLGVAPTDFAHETQVDATLDALADHMTESLNLDRLLDISTRLP</sequence>
<dbReference type="AlphaFoldDB" id="A0A0D1D8Q7"/>
<accession>A0A0D1D8Q7</accession>
<dbReference type="EMBL" id="JYFE01000037">
    <property type="protein sequence ID" value="KIT16288.1"/>
    <property type="molecule type" value="Genomic_DNA"/>
</dbReference>
<proteinExistence type="inferred from homology"/>
<keyword evidence="7" id="KW-1185">Reference proteome</keyword>
<dbReference type="Proteomes" id="UP000032232">
    <property type="component" value="Unassembled WGS sequence"/>
</dbReference>
<dbReference type="PATRIC" id="fig|935700.4.peg.2109"/>
<evidence type="ECO:0000259" key="5">
    <source>
        <dbReference type="Pfam" id="PF07685"/>
    </source>
</evidence>
<evidence type="ECO:0000256" key="1">
    <source>
        <dbReference type="ARBA" id="ARBA00004953"/>
    </source>
</evidence>
<dbReference type="PANTHER" id="PTHR21343:SF1">
    <property type="entry name" value="COBYRIC ACID SYNTHASE"/>
    <property type="match status" value="1"/>
</dbReference>
<comment type="pathway">
    <text evidence="1">Cofactor biosynthesis; adenosylcobalamin biosynthesis.</text>
</comment>